<evidence type="ECO:0000313" key="3">
    <source>
        <dbReference type="Proteomes" id="UP000004318"/>
    </source>
</evidence>
<dbReference type="EMBL" id="AAMO01000004">
    <property type="protein sequence ID" value="EAQ03453.1"/>
    <property type="molecule type" value="Genomic_DNA"/>
</dbReference>
<dbReference type="eggNOG" id="ENOG5033H18">
    <property type="taxonomic scope" value="Bacteria"/>
</dbReference>
<feature type="chain" id="PRO_5002660174" evidence="1">
    <location>
        <begin position="19"/>
        <end position="129"/>
    </location>
</feature>
<evidence type="ECO:0000313" key="2">
    <source>
        <dbReference type="EMBL" id="EAQ03453.1"/>
    </source>
</evidence>
<name>A3TX93_PSEBH</name>
<dbReference type="Proteomes" id="UP000004318">
    <property type="component" value="Unassembled WGS sequence"/>
</dbReference>
<protein>
    <submittedName>
        <fullName evidence="2">Uncharacterized protein</fullName>
    </submittedName>
</protein>
<dbReference type="AlphaFoldDB" id="A3TX93"/>
<keyword evidence="1" id="KW-0732">Signal</keyword>
<dbReference type="HOGENOM" id="CLU_1946585_0_0_5"/>
<dbReference type="RefSeq" id="WP_009804753.1">
    <property type="nucleotide sequence ID" value="NZ_CH724131.1"/>
</dbReference>
<dbReference type="OrthoDB" id="7867511at2"/>
<keyword evidence="3" id="KW-1185">Reference proteome</keyword>
<accession>A3TX93</accession>
<reference evidence="2 3" key="1">
    <citation type="journal article" date="2010" name="J. Bacteriol.">
        <title>Genome sequences of Oceanicola granulosus HTCC2516(T) and Oceanicola batsensis HTCC2597(TDelta).</title>
        <authorList>
            <person name="Thrash J.C."/>
            <person name="Cho J.C."/>
            <person name="Vergin K.L."/>
            <person name="Giovannoni S.J."/>
        </authorList>
    </citation>
    <scope>NUCLEOTIDE SEQUENCE [LARGE SCALE GENOMIC DNA]</scope>
    <source>
        <strain evidence="3">ATCC BAA-863 / DSM 15984 / KCTC 12145 / HTCC2597</strain>
    </source>
</reference>
<evidence type="ECO:0000256" key="1">
    <source>
        <dbReference type="SAM" id="SignalP"/>
    </source>
</evidence>
<comment type="caution">
    <text evidence="2">The sequence shown here is derived from an EMBL/GenBank/DDBJ whole genome shotgun (WGS) entry which is preliminary data.</text>
</comment>
<feature type="signal peptide" evidence="1">
    <location>
        <begin position="1"/>
        <end position="18"/>
    </location>
</feature>
<gene>
    <name evidence="2" type="ORF">OB2597_02497</name>
</gene>
<dbReference type="STRING" id="252305.OB2597_02497"/>
<organism evidence="2 3">
    <name type="scientific">Pseudooceanicola batsensis (strain ATCC BAA-863 / DSM 15984 / KCTC 12145 / HTCC2597)</name>
    <name type="common">Oceanicola batsensis</name>
    <dbReference type="NCBI Taxonomy" id="252305"/>
    <lineage>
        <taxon>Bacteria</taxon>
        <taxon>Pseudomonadati</taxon>
        <taxon>Pseudomonadota</taxon>
        <taxon>Alphaproteobacteria</taxon>
        <taxon>Rhodobacterales</taxon>
        <taxon>Paracoccaceae</taxon>
        <taxon>Pseudooceanicola</taxon>
    </lineage>
</organism>
<proteinExistence type="predicted"/>
<sequence length="129" mass="14149">MRHMLFAAFLLAPAPLVAEGARLDLVCQTKTICSHDGRCAERTAPRLFSLEPQDIDADGLGAYTVSHDAGVETEAQGLTRLGPFLWLNDDGLRMTLTLTTEHTAVLVRQVPNDQRPSAEIDILECEVTF</sequence>